<dbReference type="EMBL" id="JBHSPH010000010">
    <property type="protein sequence ID" value="MFC5864642.1"/>
    <property type="molecule type" value="Genomic_DNA"/>
</dbReference>
<dbReference type="Proteomes" id="UP001596091">
    <property type="component" value="Unassembled WGS sequence"/>
</dbReference>
<dbReference type="InterPro" id="IPR000160">
    <property type="entry name" value="GGDEF_dom"/>
</dbReference>
<evidence type="ECO:0000313" key="2">
    <source>
        <dbReference type="EMBL" id="MFC5864642.1"/>
    </source>
</evidence>
<proteinExistence type="predicted"/>
<accession>A0ABW1EMY1</accession>
<dbReference type="Gene3D" id="3.30.70.270">
    <property type="match status" value="1"/>
</dbReference>
<organism evidence="2 3">
    <name type="scientific">Acidicapsa dinghuensis</name>
    <dbReference type="NCBI Taxonomy" id="2218256"/>
    <lineage>
        <taxon>Bacteria</taxon>
        <taxon>Pseudomonadati</taxon>
        <taxon>Acidobacteriota</taxon>
        <taxon>Terriglobia</taxon>
        <taxon>Terriglobales</taxon>
        <taxon>Acidobacteriaceae</taxon>
        <taxon>Acidicapsa</taxon>
    </lineage>
</organism>
<dbReference type="Gene3D" id="3.40.50.2300">
    <property type="match status" value="1"/>
</dbReference>
<reference evidence="3" key="1">
    <citation type="journal article" date="2019" name="Int. J. Syst. Evol. Microbiol.">
        <title>The Global Catalogue of Microorganisms (GCM) 10K type strain sequencing project: providing services to taxonomists for standard genome sequencing and annotation.</title>
        <authorList>
            <consortium name="The Broad Institute Genomics Platform"/>
            <consortium name="The Broad Institute Genome Sequencing Center for Infectious Disease"/>
            <person name="Wu L."/>
            <person name="Ma J."/>
        </authorList>
    </citation>
    <scope>NUCLEOTIDE SEQUENCE [LARGE SCALE GENOMIC DNA]</scope>
    <source>
        <strain evidence="3">JCM 4087</strain>
    </source>
</reference>
<dbReference type="RefSeq" id="WP_263332821.1">
    <property type="nucleotide sequence ID" value="NZ_JAGSYH010000001.1"/>
</dbReference>
<comment type="caution">
    <text evidence="2">The sequence shown here is derived from an EMBL/GenBank/DDBJ whole genome shotgun (WGS) entry which is preliminary data.</text>
</comment>
<dbReference type="SUPFAM" id="SSF55073">
    <property type="entry name" value="Nucleotide cyclase"/>
    <property type="match status" value="1"/>
</dbReference>
<dbReference type="InterPro" id="IPR011006">
    <property type="entry name" value="CheY-like_superfamily"/>
</dbReference>
<name>A0ABW1EMY1_9BACT</name>
<keyword evidence="3" id="KW-1185">Reference proteome</keyword>
<dbReference type="SMART" id="SM00267">
    <property type="entry name" value="GGDEF"/>
    <property type="match status" value="1"/>
</dbReference>
<dbReference type="InterPro" id="IPR043128">
    <property type="entry name" value="Rev_trsase/Diguanyl_cyclase"/>
</dbReference>
<feature type="domain" description="GGDEF" evidence="1">
    <location>
        <begin position="144"/>
        <end position="318"/>
    </location>
</feature>
<sequence length="350" mass="38776">MFQPSAGSDESRNRSTVAALLMTADALLFLDLQAMLREFGVGVTPVNSVREAVAMIYAVGDVGYVLLDVRMPAVADGSLLAALDEWSLHRQGAVALIATSPDDAWVERLRSGAIDDIVPLTADASTWRARLGIMQRSRSMHLELEERRATAQAEMERDPVTDAFSREMMLRLLFRETDRVQRLRGELSLMSFALEGFDLWIEELGRQVCDGLLREVVARAGRTLRSYDLLGRVGQHAFLAALPGCSPANARRLAERMRIEMFDKLFVVRNERGDCAGVELNAVFAVTPSMGRSPLVVLREVEQLLDEARSFRNASLPSPGNCEPPRGAKLANMFLLPVQDSGREGFRWLG</sequence>
<evidence type="ECO:0000313" key="3">
    <source>
        <dbReference type="Proteomes" id="UP001596091"/>
    </source>
</evidence>
<dbReference type="NCBIfam" id="TIGR00254">
    <property type="entry name" value="GGDEF"/>
    <property type="match status" value="1"/>
</dbReference>
<dbReference type="InterPro" id="IPR029787">
    <property type="entry name" value="Nucleotide_cyclase"/>
</dbReference>
<evidence type="ECO:0000259" key="1">
    <source>
        <dbReference type="SMART" id="SM00267"/>
    </source>
</evidence>
<dbReference type="SUPFAM" id="SSF52172">
    <property type="entry name" value="CheY-like"/>
    <property type="match status" value="1"/>
</dbReference>
<dbReference type="Pfam" id="PF00990">
    <property type="entry name" value="GGDEF"/>
    <property type="match status" value="1"/>
</dbReference>
<protein>
    <submittedName>
        <fullName evidence="2">GGDEF domain-containing protein</fullName>
    </submittedName>
</protein>
<gene>
    <name evidence="2" type="ORF">ACFPT7_20200</name>
</gene>